<protein>
    <submittedName>
        <fullName evidence="1">Uncharacterized protein</fullName>
    </submittedName>
</protein>
<accession>A0A0B6ZS44</accession>
<gene>
    <name evidence="1" type="primary">ORF75113</name>
</gene>
<reference evidence="1" key="1">
    <citation type="submission" date="2014-12" db="EMBL/GenBank/DDBJ databases">
        <title>Insight into the proteome of Arion vulgaris.</title>
        <authorList>
            <person name="Aradska J."/>
            <person name="Bulat T."/>
            <person name="Smidak R."/>
            <person name="Sarate P."/>
            <person name="Gangsoo J."/>
            <person name="Sialana F."/>
            <person name="Bilban M."/>
            <person name="Lubec G."/>
        </authorList>
    </citation>
    <scope>NUCLEOTIDE SEQUENCE</scope>
    <source>
        <tissue evidence="1">Skin</tissue>
    </source>
</reference>
<dbReference type="EMBL" id="HACG01023791">
    <property type="protein sequence ID" value="CEK70656.1"/>
    <property type="molecule type" value="Transcribed_RNA"/>
</dbReference>
<dbReference type="AlphaFoldDB" id="A0A0B6ZS44"/>
<feature type="non-terminal residue" evidence="1">
    <location>
        <position position="79"/>
    </location>
</feature>
<name>A0A0B6ZS44_9EUPU</name>
<organism evidence="1">
    <name type="scientific">Arion vulgaris</name>
    <dbReference type="NCBI Taxonomy" id="1028688"/>
    <lineage>
        <taxon>Eukaryota</taxon>
        <taxon>Metazoa</taxon>
        <taxon>Spiralia</taxon>
        <taxon>Lophotrochozoa</taxon>
        <taxon>Mollusca</taxon>
        <taxon>Gastropoda</taxon>
        <taxon>Heterobranchia</taxon>
        <taxon>Euthyneura</taxon>
        <taxon>Panpulmonata</taxon>
        <taxon>Eupulmonata</taxon>
        <taxon>Stylommatophora</taxon>
        <taxon>Helicina</taxon>
        <taxon>Arionoidea</taxon>
        <taxon>Arionidae</taxon>
        <taxon>Arion</taxon>
    </lineage>
</organism>
<sequence length="79" mass="9282">MTHEQKSCDTNLQQTCHVTLNSILKVVQHVTVTSLSKQTMKYFTYPCQIYPRGTLNRTFLREARNIHSTKEVERVVQDR</sequence>
<proteinExistence type="predicted"/>
<evidence type="ECO:0000313" key="1">
    <source>
        <dbReference type="EMBL" id="CEK70656.1"/>
    </source>
</evidence>